<geneLocation type="mitochondrion" evidence="9"/>
<dbReference type="PANTHER" id="PTHR33269">
    <property type="entry name" value="NADH-UBIQUINONE OXIDOREDUCTASE CHAIN 6"/>
    <property type="match status" value="1"/>
</dbReference>
<evidence type="ECO:0000313" key="10">
    <source>
        <dbReference type="Proteomes" id="UP001497383"/>
    </source>
</evidence>
<dbReference type="InterPro" id="IPR042106">
    <property type="entry name" value="Nuo/plastoQ_OxRdtase_6_NuoJ"/>
</dbReference>
<evidence type="ECO:0000256" key="3">
    <source>
        <dbReference type="ARBA" id="ARBA00021095"/>
    </source>
</evidence>
<comment type="catalytic activity">
    <reaction evidence="7 8">
        <text>a ubiquinone + NADH + 5 H(+)(in) = a ubiquinol + NAD(+) + 4 H(+)(out)</text>
        <dbReference type="Rhea" id="RHEA:29091"/>
        <dbReference type="Rhea" id="RHEA-COMP:9565"/>
        <dbReference type="Rhea" id="RHEA-COMP:9566"/>
        <dbReference type="ChEBI" id="CHEBI:15378"/>
        <dbReference type="ChEBI" id="CHEBI:16389"/>
        <dbReference type="ChEBI" id="CHEBI:17976"/>
        <dbReference type="ChEBI" id="CHEBI:57540"/>
        <dbReference type="ChEBI" id="CHEBI:57945"/>
        <dbReference type="EC" id="7.1.1.2"/>
    </reaction>
</comment>
<keyword evidence="4 8" id="KW-0679">Respiratory chain</keyword>
<evidence type="ECO:0000256" key="5">
    <source>
        <dbReference type="ARBA" id="ARBA00022967"/>
    </source>
</evidence>
<evidence type="ECO:0000256" key="7">
    <source>
        <dbReference type="ARBA" id="ARBA00049551"/>
    </source>
</evidence>
<comment type="subcellular location">
    <subcellularLocation>
        <location evidence="8">Mitochondrion membrane</location>
        <topology evidence="8">Multi-pass membrane protein</topology>
    </subcellularLocation>
</comment>
<evidence type="ECO:0000313" key="9">
    <source>
        <dbReference type="EMBL" id="CAK9442417.1"/>
    </source>
</evidence>
<dbReference type="Proteomes" id="UP001497383">
    <property type="component" value="Mitochondrion MT"/>
</dbReference>
<dbReference type="Gene3D" id="1.20.120.1200">
    <property type="entry name" value="NADH-ubiquinone/plastoquinone oxidoreductase chain 6, subunit NuoJ"/>
    <property type="match status" value="1"/>
</dbReference>
<name>A0ABP0ZUW4_9ASCO</name>
<dbReference type="EC" id="7.1.1.2" evidence="2 8"/>
<keyword evidence="8" id="KW-1133">Transmembrane helix</keyword>
<keyword evidence="8" id="KW-0813">Transport</keyword>
<dbReference type="InterPro" id="IPR001457">
    <property type="entry name" value="NADH_UbQ/plastoQ_OxRdtase_su6"/>
</dbReference>
<proteinExistence type="inferred from homology"/>
<dbReference type="PANTHER" id="PTHR33269:SF17">
    <property type="entry name" value="NADH-UBIQUINONE OXIDOREDUCTASE CHAIN 6"/>
    <property type="match status" value="1"/>
</dbReference>
<feature type="transmembrane region" description="Helical" evidence="8">
    <location>
        <begin position="130"/>
        <end position="151"/>
    </location>
</feature>
<keyword evidence="10" id="KW-1185">Reference proteome</keyword>
<keyword evidence="5 8" id="KW-1278">Translocase</keyword>
<keyword evidence="8" id="KW-0249">Electron transport</keyword>
<evidence type="ECO:0000256" key="8">
    <source>
        <dbReference type="RuleBase" id="RU004430"/>
    </source>
</evidence>
<sequence>MTIISGLCSLLAISLLSPVQSIVALICLFISVAIGLYSNGYILMGILYILIYVGAIAILFLFILSLLNIDYKYTGSIHPLILTILLICLIPLDLTYSSTNYHLIENLSPIIYNDWDLELMTVGSILYTEYAIPMILIGIILILAVIGAIGLTK</sequence>
<evidence type="ECO:0000256" key="6">
    <source>
        <dbReference type="ARBA" id="ARBA00023075"/>
    </source>
</evidence>
<evidence type="ECO:0000256" key="2">
    <source>
        <dbReference type="ARBA" id="ARBA00012944"/>
    </source>
</evidence>
<keyword evidence="8" id="KW-0812">Transmembrane</keyword>
<dbReference type="Pfam" id="PF00499">
    <property type="entry name" value="Oxidored_q3"/>
    <property type="match status" value="1"/>
</dbReference>
<gene>
    <name evidence="9" type="ORF">LODBEIA_P61600</name>
</gene>
<dbReference type="EMBL" id="OZ022413">
    <property type="protein sequence ID" value="CAK9442417.1"/>
    <property type="molecule type" value="Genomic_DNA"/>
</dbReference>
<keyword evidence="8" id="KW-0472">Membrane</keyword>
<reference evidence="9 10" key="1">
    <citation type="submission" date="2024-03" db="EMBL/GenBank/DDBJ databases">
        <authorList>
            <person name="Brejova B."/>
        </authorList>
    </citation>
    <scope>NUCLEOTIDE SEQUENCE [LARGE SCALE GENOMIC DNA]</scope>
    <source>
        <strain evidence="9 10">CBS 14171</strain>
    </source>
</reference>
<organism evidence="9 10">
    <name type="scientific">Lodderomyces beijingensis</name>
    <dbReference type="NCBI Taxonomy" id="1775926"/>
    <lineage>
        <taxon>Eukaryota</taxon>
        <taxon>Fungi</taxon>
        <taxon>Dikarya</taxon>
        <taxon>Ascomycota</taxon>
        <taxon>Saccharomycotina</taxon>
        <taxon>Pichiomycetes</taxon>
        <taxon>Debaryomycetaceae</taxon>
        <taxon>Candida/Lodderomyces clade</taxon>
        <taxon>Lodderomyces</taxon>
    </lineage>
</organism>
<evidence type="ECO:0000256" key="4">
    <source>
        <dbReference type="ARBA" id="ARBA00022660"/>
    </source>
</evidence>
<keyword evidence="8" id="KW-0520">NAD</keyword>
<evidence type="ECO:0000256" key="1">
    <source>
        <dbReference type="ARBA" id="ARBA00003257"/>
    </source>
</evidence>
<keyword evidence="8 9" id="KW-0496">Mitochondrion</keyword>
<protein>
    <recommendedName>
        <fullName evidence="3 8">NADH-ubiquinone oxidoreductase chain 6</fullName>
        <ecNumber evidence="2 8">7.1.1.2</ecNumber>
    </recommendedName>
</protein>
<feature type="transmembrane region" description="Helical" evidence="8">
    <location>
        <begin position="40"/>
        <end position="67"/>
    </location>
</feature>
<accession>A0ABP0ZUW4</accession>
<keyword evidence="6 8" id="KW-0830">Ubiquinone</keyword>
<comment type="similarity">
    <text evidence="8">Belongs to the complex I subunit 6 family.</text>
</comment>
<comment type="function">
    <text evidence="1">Core subunit of the mitochondrial membrane respiratory chain NADH dehydrogenase (Complex I) that is believed to belong to the minimal assembly required for catalysis. Complex I functions in the transfer of electrons from NADH to the respiratory chain. The immediate electron acceptor for the enzyme is believed to be ubiquinone.</text>
</comment>
<comment type="function">
    <text evidence="8">Core subunit of the mitochondrial membrane respiratory chain NADH dehydrogenase (Complex I) which catalyzes electron transfer from NADH through the respiratory chain, using ubiquinone as an electron acceptor. Essential for the catalytic activity and assembly of complex I.</text>
</comment>
<feature type="transmembrane region" description="Helical" evidence="8">
    <location>
        <begin position="79"/>
        <end position="97"/>
    </location>
</feature>